<gene>
    <name evidence="2" type="ORF">RM531_06795</name>
</gene>
<evidence type="ECO:0000313" key="3">
    <source>
        <dbReference type="Proteomes" id="UP001259982"/>
    </source>
</evidence>
<feature type="transmembrane region" description="Helical" evidence="1">
    <location>
        <begin position="126"/>
        <end position="152"/>
    </location>
</feature>
<dbReference type="EMBL" id="JAVRHY010000005">
    <property type="protein sequence ID" value="MDT0618176.1"/>
    <property type="molecule type" value="Genomic_DNA"/>
</dbReference>
<keyword evidence="1" id="KW-0812">Transmembrane</keyword>
<dbReference type="RefSeq" id="WP_311658255.1">
    <property type="nucleotide sequence ID" value="NZ_JAVRHY010000005.1"/>
</dbReference>
<accession>A0ABU3B6T6</accession>
<keyword evidence="1" id="KW-0472">Membrane</keyword>
<feature type="transmembrane region" description="Helical" evidence="1">
    <location>
        <begin position="16"/>
        <end position="32"/>
    </location>
</feature>
<organism evidence="2 3">
    <name type="scientific">Spectribacter acetivorans</name>
    <dbReference type="NCBI Taxonomy" id="3075603"/>
    <lineage>
        <taxon>Bacteria</taxon>
        <taxon>Pseudomonadati</taxon>
        <taxon>Pseudomonadota</taxon>
        <taxon>Gammaproteobacteria</taxon>
        <taxon>Salinisphaerales</taxon>
        <taxon>Salinisphaeraceae</taxon>
        <taxon>Spectribacter</taxon>
    </lineage>
</organism>
<comment type="caution">
    <text evidence="2">The sequence shown here is derived from an EMBL/GenBank/DDBJ whole genome shotgun (WGS) entry which is preliminary data.</text>
</comment>
<keyword evidence="1" id="KW-1133">Transmembrane helix</keyword>
<evidence type="ECO:0000313" key="2">
    <source>
        <dbReference type="EMBL" id="MDT0618176.1"/>
    </source>
</evidence>
<keyword evidence="3" id="KW-1185">Reference proteome</keyword>
<name>A0ABU3B6T6_9GAMM</name>
<proteinExistence type="predicted"/>
<sequence>MPDTGPSRVPLRPNRLIMPVFFAASVILWMLAPDPVLGALTPVVGTLAVICAGLNLARVTWIVYGFSRRHRAALQRLAGPDWRQLNRSMGLMVLVLLATTAMAAGFYVMATTLLEQPANMASQSRVLWLLTAGGLALAMAFGELVTHLVAVVDHTLKTLSAPAD</sequence>
<feature type="transmembrane region" description="Helical" evidence="1">
    <location>
        <begin position="88"/>
        <end position="114"/>
    </location>
</feature>
<protein>
    <submittedName>
        <fullName evidence="2">Uncharacterized protein</fullName>
    </submittedName>
</protein>
<feature type="transmembrane region" description="Helical" evidence="1">
    <location>
        <begin position="44"/>
        <end position="67"/>
    </location>
</feature>
<dbReference type="Proteomes" id="UP001259982">
    <property type="component" value="Unassembled WGS sequence"/>
</dbReference>
<evidence type="ECO:0000256" key="1">
    <source>
        <dbReference type="SAM" id="Phobius"/>
    </source>
</evidence>
<reference evidence="2 3" key="1">
    <citation type="submission" date="2023-09" db="EMBL/GenBank/DDBJ databases">
        <authorList>
            <person name="Rey-Velasco X."/>
        </authorList>
    </citation>
    <scope>NUCLEOTIDE SEQUENCE [LARGE SCALE GENOMIC DNA]</scope>
    <source>
        <strain evidence="2 3">P385</strain>
    </source>
</reference>